<dbReference type="RefSeq" id="WP_026002307.1">
    <property type="nucleotide sequence ID" value="NZ_CP022745.1"/>
</dbReference>
<name>A0A249MVB4_SPHXE</name>
<dbReference type="AlphaFoldDB" id="A0A249MVB4"/>
<dbReference type="Proteomes" id="UP000217141">
    <property type="component" value="Chromosome I"/>
</dbReference>
<dbReference type="EMBL" id="CP022745">
    <property type="protein sequence ID" value="ASY45135.1"/>
    <property type="molecule type" value="Genomic_DNA"/>
</dbReference>
<evidence type="ECO:0000313" key="1">
    <source>
        <dbReference type="EMBL" id="ASY45135.1"/>
    </source>
</evidence>
<gene>
    <name evidence="1" type="ORF">CJD35_12315</name>
</gene>
<dbReference type="KEGG" id="shyd:CJD35_12315"/>
<reference evidence="1 2" key="1">
    <citation type="submission" date="2017-08" db="EMBL/GenBank/DDBJ databases">
        <title>Whole Genome Sequence of Sphingobium hydrophobicum C1: Insights into Adaption to the Electronic-waste Contaminated Sediment.</title>
        <authorList>
            <person name="Song D."/>
            <person name="Chen X."/>
            <person name="Xu M."/>
        </authorList>
    </citation>
    <scope>NUCLEOTIDE SEQUENCE [LARGE SCALE GENOMIC DNA]</scope>
    <source>
        <strain evidence="1 2">C1</strain>
    </source>
</reference>
<sequence length="147" mass="15830">MAHGETSSLDDLPRPMPSGYGNRLFLFVMRRMASAGVNDAHAANAMLGAFGRSYRRPLVLMRAMMLELARASSRKILVAPCCCVRMTVDEALMMQATGDALRDPNAAYAHVSRLLGNDHALGALTCLQAVAQAHADLGRPLELYGEG</sequence>
<protein>
    <submittedName>
        <fullName evidence="1">Uncharacterized protein</fullName>
    </submittedName>
</protein>
<proteinExistence type="predicted"/>
<dbReference type="InterPro" id="IPR046736">
    <property type="entry name" value="DUF6628"/>
</dbReference>
<organism evidence="1 2">
    <name type="scientific">Sphingobium xenophagum</name>
    <dbReference type="NCBI Taxonomy" id="121428"/>
    <lineage>
        <taxon>Bacteria</taxon>
        <taxon>Pseudomonadati</taxon>
        <taxon>Pseudomonadota</taxon>
        <taxon>Alphaproteobacteria</taxon>
        <taxon>Sphingomonadales</taxon>
        <taxon>Sphingomonadaceae</taxon>
        <taxon>Sphingobium</taxon>
    </lineage>
</organism>
<accession>A0A249MVB4</accession>
<dbReference type="Pfam" id="PF20333">
    <property type="entry name" value="DUF6628"/>
    <property type="match status" value="1"/>
</dbReference>
<evidence type="ECO:0000313" key="2">
    <source>
        <dbReference type="Proteomes" id="UP000217141"/>
    </source>
</evidence>